<keyword evidence="3" id="KW-1185">Reference proteome</keyword>
<protein>
    <submittedName>
        <fullName evidence="2">Uncharacterized protein</fullName>
    </submittedName>
</protein>
<dbReference type="EMBL" id="LUGG01000004">
    <property type="protein sequence ID" value="OBZ75355.1"/>
    <property type="molecule type" value="Genomic_DNA"/>
</dbReference>
<name>A0A1C7MEL5_GRIFR</name>
<evidence type="ECO:0000313" key="2">
    <source>
        <dbReference type="EMBL" id="OBZ75355.1"/>
    </source>
</evidence>
<evidence type="ECO:0000256" key="1">
    <source>
        <dbReference type="SAM" id="MobiDB-lite"/>
    </source>
</evidence>
<dbReference type="AlphaFoldDB" id="A0A1C7MEL5"/>
<reference evidence="2 3" key="1">
    <citation type="submission" date="2016-03" db="EMBL/GenBank/DDBJ databases">
        <title>Whole genome sequencing of Grifola frondosa 9006-11.</title>
        <authorList>
            <person name="Min B."/>
            <person name="Park H."/>
            <person name="Kim J.-G."/>
            <person name="Cho H."/>
            <person name="Oh Y.-L."/>
            <person name="Kong W.-S."/>
            <person name="Choi I.-G."/>
        </authorList>
    </citation>
    <scope>NUCLEOTIDE SEQUENCE [LARGE SCALE GENOMIC DNA]</scope>
    <source>
        <strain evidence="2 3">9006-11</strain>
    </source>
</reference>
<sequence>MSKTVDTFSDIRRRLRNAETSRRTNEDHGPPRSGTTRPNRIPSQDVLQRIYTRSSGDPQKPPAKAERRGATCAENPKLSRNPSVEDCSHPQKKSASITIAIQRLQKGVPSPPGGSLWWFLVGARSG</sequence>
<comment type="caution">
    <text evidence="2">The sequence shown here is derived from an EMBL/GenBank/DDBJ whole genome shotgun (WGS) entry which is preliminary data.</text>
</comment>
<dbReference type="Proteomes" id="UP000092993">
    <property type="component" value="Unassembled WGS sequence"/>
</dbReference>
<evidence type="ECO:0000313" key="3">
    <source>
        <dbReference type="Proteomes" id="UP000092993"/>
    </source>
</evidence>
<feature type="compositionally biased region" description="Polar residues" evidence="1">
    <location>
        <begin position="33"/>
        <end position="57"/>
    </location>
</feature>
<feature type="compositionally biased region" description="Basic and acidic residues" evidence="1">
    <location>
        <begin position="9"/>
        <end position="30"/>
    </location>
</feature>
<feature type="region of interest" description="Disordered" evidence="1">
    <location>
        <begin position="1"/>
        <end position="93"/>
    </location>
</feature>
<proteinExistence type="predicted"/>
<accession>A0A1C7MEL5</accession>
<gene>
    <name evidence="2" type="ORF">A0H81_04319</name>
</gene>
<organism evidence="2 3">
    <name type="scientific">Grifola frondosa</name>
    <name type="common">Maitake</name>
    <name type="synonym">Polyporus frondosus</name>
    <dbReference type="NCBI Taxonomy" id="5627"/>
    <lineage>
        <taxon>Eukaryota</taxon>
        <taxon>Fungi</taxon>
        <taxon>Dikarya</taxon>
        <taxon>Basidiomycota</taxon>
        <taxon>Agaricomycotina</taxon>
        <taxon>Agaricomycetes</taxon>
        <taxon>Polyporales</taxon>
        <taxon>Grifolaceae</taxon>
        <taxon>Grifola</taxon>
    </lineage>
</organism>